<dbReference type="KEGG" id="shx:MS3_00007422"/>
<dbReference type="AlphaFoldDB" id="A0A922LFV5"/>
<comment type="pathway">
    <text evidence="2">Lipid metabolism; sphingolipid metabolism.</text>
</comment>
<comment type="subcellular location">
    <subcellularLocation>
        <location evidence="1">Endoplasmic reticulum membrane</location>
        <topology evidence="1">Multi-pass membrane protein</topology>
    </subcellularLocation>
    <subcellularLocation>
        <location evidence="10 12">Nucleus</location>
    </subcellularLocation>
</comment>
<evidence type="ECO:0000256" key="5">
    <source>
        <dbReference type="ARBA" id="ARBA00022692"/>
    </source>
</evidence>
<sequence length="419" mass="49204">MFSFIWNEKFWLPHNVTWDLMKEINSAGVSPTLTKSMDCFYAVAVLTAIRYYLKKSVLIPHGLSMGLRFPKISHVPDIPALKTVFEKNHKPTYVQIKELSKTLNLSDRSIEAWFRKKRNCEKFPTIVKLVESEWKLCYYTTMFLYGLFALHDKSYFWDVRDTMMNYPYHVLTPEIHWYYMVQLGYYTASLLWIFYEVKRSDFKVLLGHHISTVLLLTFSYITNYHRVGAVVLILHDIADCWMEAAKICKYVNKQLATEVLFYIFVPVWIVTRLTYFPLWVIWATFKFGIFVNGPYPAILIMVGFLLVLQILHIYWFCLIVKIAIQVKSNGRLVKDCRSESELSDESNQITKLNPIHETKCYNNYHHTNQPSLKSNDVSINNNSNITTTNNNNSDNNVSDIISDDNKLNHVFQRSNHCMQ</sequence>
<dbReference type="PROSITE" id="PS50922">
    <property type="entry name" value="TLC"/>
    <property type="match status" value="1"/>
</dbReference>
<feature type="compositionally biased region" description="Low complexity" evidence="13">
    <location>
        <begin position="374"/>
        <end position="397"/>
    </location>
</feature>
<keyword evidence="10 12" id="KW-0539">Nucleus</keyword>
<comment type="pathway">
    <text evidence="3">Sphingolipid metabolism.</text>
</comment>
<dbReference type="GeneID" id="24595079"/>
<evidence type="ECO:0000256" key="14">
    <source>
        <dbReference type="SAM" id="Phobius"/>
    </source>
</evidence>
<proteinExistence type="predicted"/>
<reference evidence="17" key="1">
    <citation type="journal article" date="2012" name="Nat. Genet.">
        <title>Whole-genome sequence of Schistosoma haematobium.</title>
        <authorList>
            <person name="Young N.D."/>
            <person name="Jex A.R."/>
            <person name="Li B."/>
            <person name="Liu S."/>
            <person name="Yang L."/>
            <person name="Xiong Z."/>
            <person name="Li Y."/>
            <person name="Cantacessi C."/>
            <person name="Hall R.S."/>
            <person name="Xu X."/>
            <person name="Chen F."/>
            <person name="Wu X."/>
            <person name="Zerlotini A."/>
            <person name="Oliveira G."/>
            <person name="Hofmann A."/>
            <person name="Zhang G."/>
            <person name="Fang X."/>
            <person name="Kang Y."/>
            <person name="Campbell B.E."/>
            <person name="Loukas A."/>
            <person name="Ranganathan S."/>
            <person name="Rollinson D."/>
            <person name="Rinaldi G."/>
            <person name="Brindley P.J."/>
            <person name="Yang H."/>
            <person name="Wang J."/>
            <person name="Wang J."/>
            <person name="Gasser R.B."/>
        </authorList>
    </citation>
    <scope>NUCLEOTIDE SEQUENCE</scope>
</reference>
<dbReference type="SUPFAM" id="SSF46689">
    <property type="entry name" value="Homeodomain-like"/>
    <property type="match status" value="1"/>
</dbReference>
<keyword evidence="9 11" id="KW-0472">Membrane</keyword>
<dbReference type="InterPro" id="IPR001356">
    <property type="entry name" value="HD"/>
</dbReference>
<evidence type="ECO:0000256" key="4">
    <source>
        <dbReference type="ARBA" id="ARBA00022679"/>
    </source>
</evidence>
<dbReference type="EMBL" id="AMPZ03000005">
    <property type="protein sequence ID" value="KAH9582781.1"/>
    <property type="molecule type" value="Genomic_DNA"/>
</dbReference>
<dbReference type="InterPro" id="IPR006634">
    <property type="entry name" value="TLC-dom"/>
</dbReference>
<organism evidence="17 18">
    <name type="scientific">Schistosoma haematobium</name>
    <name type="common">Blood fluke</name>
    <dbReference type="NCBI Taxonomy" id="6185"/>
    <lineage>
        <taxon>Eukaryota</taxon>
        <taxon>Metazoa</taxon>
        <taxon>Spiralia</taxon>
        <taxon>Lophotrochozoa</taxon>
        <taxon>Platyhelminthes</taxon>
        <taxon>Trematoda</taxon>
        <taxon>Digenea</taxon>
        <taxon>Strigeidida</taxon>
        <taxon>Schistosomatoidea</taxon>
        <taxon>Schistosomatidae</taxon>
        <taxon>Schistosoma</taxon>
    </lineage>
</organism>
<dbReference type="CTD" id="24595079"/>
<evidence type="ECO:0000256" key="8">
    <source>
        <dbReference type="ARBA" id="ARBA00023098"/>
    </source>
</evidence>
<keyword evidence="4" id="KW-0808">Transferase</keyword>
<feature type="transmembrane region" description="Helical" evidence="14">
    <location>
        <begin position="177"/>
        <end position="195"/>
    </location>
</feature>
<keyword evidence="6" id="KW-0256">Endoplasmic reticulum</keyword>
<keyword evidence="7 14" id="KW-1133">Transmembrane helix</keyword>
<dbReference type="InterPro" id="IPR016439">
    <property type="entry name" value="Lag1/Lac1-like"/>
</dbReference>
<feature type="transmembrane region" description="Helical" evidence="14">
    <location>
        <begin position="297"/>
        <end position="324"/>
    </location>
</feature>
<dbReference type="PIRSF" id="PIRSF005225">
    <property type="entry name" value="LAG1_LAC1"/>
    <property type="match status" value="1"/>
</dbReference>
<evidence type="ECO:0000259" key="15">
    <source>
        <dbReference type="PROSITE" id="PS50071"/>
    </source>
</evidence>
<feature type="transmembrane region" description="Helical" evidence="14">
    <location>
        <begin position="259"/>
        <end position="285"/>
    </location>
</feature>
<dbReference type="GO" id="GO:0046513">
    <property type="term" value="P:ceramide biosynthetic process"/>
    <property type="evidence" value="ECO:0007669"/>
    <property type="project" value="InterPro"/>
</dbReference>
<dbReference type="OrthoDB" id="537032at2759"/>
<dbReference type="Pfam" id="PF03798">
    <property type="entry name" value="TRAM_LAG1_CLN8"/>
    <property type="match status" value="1"/>
</dbReference>
<dbReference type="CDD" id="cd00086">
    <property type="entry name" value="homeodomain"/>
    <property type="match status" value="1"/>
</dbReference>
<evidence type="ECO:0000313" key="17">
    <source>
        <dbReference type="EMBL" id="KAH9582781.1"/>
    </source>
</evidence>
<dbReference type="Gene3D" id="1.10.10.60">
    <property type="entry name" value="Homeodomain-like"/>
    <property type="match status" value="1"/>
</dbReference>
<dbReference type="RefSeq" id="XP_035589218.2">
    <property type="nucleotide sequence ID" value="XM_035730051.2"/>
</dbReference>
<reference evidence="17" key="4">
    <citation type="journal article" date="2022" name="PLoS Pathog.">
        <title>Chromosome-level genome of Schistosoma haematobium underpins genome-wide explorations of molecular variation.</title>
        <authorList>
            <person name="Stroehlein A.J."/>
            <person name="Korhonen P.K."/>
            <person name="Lee V.V."/>
            <person name="Ralph S.A."/>
            <person name="Mentink-Kane M."/>
            <person name="You H."/>
            <person name="McManus D.P."/>
            <person name="Tchuente L.T."/>
            <person name="Stothard J.R."/>
            <person name="Kaur P."/>
            <person name="Dudchenko O."/>
            <person name="Aiden E.L."/>
            <person name="Yang B."/>
            <person name="Yang H."/>
            <person name="Emery A.M."/>
            <person name="Webster B.L."/>
            <person name="Brindley P.J."/>
            <person name="Rollinson D."/>
            <person name="Chang B.C.H."/>
            <person name="Gasser R.B."/>
            <person name="Young N.D."/>
        </authorList>
    </citation>
    <scope>NUCLEOTIDE SEQUENCE</scope>
</reference>
<keyword evidence="10 12" id="KW-0238">DNA-binding</keyword>
<gene>
    <name evidence="17" type="primary">CERS3_1</name>
    <name evidence="17" type="ORF">MS3_00007422</name>
</gene>
<evidence type="ECO:0000256" key="11">
    <source>
        <dbReference type="PROSITE-ProRule" id="PRU00205"/>
    </source>
</evidence>
<keyword evidence="10 12" id="KW-0371">Homeobox</keyword>
<dbReference type="GO" id="GO:0005634">
    <property type="term" value="C:nucleus"/>
    <property type="evidence" value="ECO:0007669"/>
    <property type="project" value="UniProtKB-SubCell"/>
</dbReference>
<reference evidence="17" key="3">
    <citation type="submission" date="2021-06" db="EMBL/GenBank/DDBJ databases">
        <title>Chromosome-level genome assembly for S. haematobium.</title>
        <authorList>
            <person name="Stroehlein A.J."/>
        </authorList>
    </citation>
    <scope>NUCLEOTIDE SEQUENCE</scope>
</reference>
<name>A0A922LFV5_SCHHA</name>
<keyword evidence="18" id="KW-1185">Reference proteome</keyword>
<evidence type="ECO:0000256" key="9">
    <source>
        <dbReference type="ARBA" id="ARBA00023136"/>
    </source>
</evidence>
<dbReference type="GO" id="GO:0050291">
    <property type="term" value="F:sphingosine N-acyltransferase activity"/>
    <property type="evidence" value="ECO:0007669"/>
    <property type="project" value="InterPro"/>
</dbReference>
<feature type="domain" description="TLC" evidence="16">
    <location>
        <begin position="127"/>
        <end position="328"/>
    </location>
</feature>
<reference evidence="17" key="2">
    <citation type="journal article" date="2019" name="Gigascience">
        <title>High-quality Schistosoma haematobium genome achieved by single-molecule and long-range sequencing.</title>
        <authorList>
            <person name="Stroehlein A.J."/>
            <person name="Korhonen P.K."/>
            <person name="Chong T.M."/>
            <person name="Lim Y.L."/>
            <person name="Chan K.G."/>
            <person name="Webster B."/>
            <person name="Rollinson D."/>
            <person name="Brindley P.J."/>
            <person name="Gasser R.B."/>
            <person name="Young N.D."/>
        </authorList>
    </citation>
    <scope>NUCLEOTIDE SEQUENCE</scope>
</reference>
<evidence type="ECO:0000256" key="1">
    <source>
        <dbReference type="ARBA" id="ARBA00004477"/>
    </source>
</evidence>
<dbReference type="Pfam" id="PF00046">
    <property type="entry name" value="Homeodomain"/>
    <property type="match status" value="1"/>
</dbReference>
<feature type="domain" description="Homeobox" evidence="15">
    <location>
        <begin position="81"/>
        <end position="124"/>
    </location>
</feature>
<evidence type="ECO:0000256" key="6">
    <source>
        <dbReference type="ARBA" id="ARBA00022824"/>
    </source>
</evidence>
<evidence type="ECO:0000313" key="18">
    <source>
        <dbReference type="Proteomes" id="UP000471633"/>
    </source>
</evidence>
<evidence type="ECO:0000256" key="3">
    <source>
        <dbReference type="ARBA" id="ARBA00004991"/>
    </source>
</evidence>
<dbReference type="Proteomes" id="UP000471633">
    <property type="component" value="Unassembled WGS sequence"/>
</dbReference>
<protein>
    <submittedName>
        <fullName evidence="17">Ceramide synthase 3</fullName>
    </submittedName>
</protein>
<evidence type="ECO:0000256" key="10">
    <source>
        <dbReference type="PROSITE-ProRule" id="PRU00108"/>
    </source>
</evidence>
<dbReference type="InterPro" id="IPR009057">
    <property type="entry name" value="Homeodomain-like_sf"/>
</dbReference>
<keyword evidence="5 11" id="KW-0812">Transmembrane</keyword>
<dbReference type="SMART" id="SM00389">
    <property type="entry name" value="HOX"/>
    <property type="match status" value="1"/>
</dbReference>
<evidence type="ECO:0000256" key="7">
    <source>
        <dbReference type="ARBA" id="ARBA00022989"/>
    </source>
</evidence>
<feature type="DNA-binding region" description="Homeobox" evidence="10">
    <location>
        <begin position="83"/>
        <end position="125"/>
    </location>
</feature>
<evidence type="ECO:0000259" key="16">
    <source>
        <dbReference type="PROSITE" id="PS50922"/>
    </source>
</evidence>
<dbReference type="GO" id="GO:0005789">
    <property type="term" value="C:endoplasmic reticulum membrane"/>
    <property type="evidence" value="ECO:0007669"/>
    <property type="project" value="UniProtKB-SubCell"/>
</dbReference>
<evidence type="ECO:0000256" key="13">
    <source>
        <dbReference type="SAM" id="MobiDB-lite"/>
    </source>
</evidence>
<dbReference type="PANTHER" id="PTHR12560:SF0">
    <property type="entry name" value="LD18904P"/>
    <property type="match status" value="1"/>
</dbReference>
<evidence type="ECO:0000256" key="12">
    <source>
        <dbReference type="RuleBase" id="RU000682"/>
    </source>
</evidence>
<comment type="caution">
    <text evidence="17">The sequence shown here is derived from an EMBL/GenBank/DDBJ whole genome shotgun (WGS) entry which is preliminary data.</text>
</comment>
<dbReference type="SMART" id="SM00724">
    <property type="entry name" value="TLC"/>
    <property type="match status" value="1"/>
</dbReference>
<dbReference type="PANTHER" id="PTHR12560">
    <property type="entry name" value="LONGEVITY ASSURANCE FACTOR 1 LAG1"/>
    <property type="match status" value="1"/>
</dbReference>
<feature type="region of interest" description="Disordered" evidence="13">
    <location>
        <begin position="369"/>
        <end position="397"/>
    </location>
</feature>
<dbReference type="PROSITE" id="PS50071">
    <property type="entry name" value="HOMEOBOX_2"/>
    <property type="match status" value="1"/>
</dbReference>
<keyword evidence="8" id="KW-0443">Lipid metabolism</keyword>
<evidence type="ECO:0000256" key="2">
    <source>
        <dbReference type="ARBA" id="ARBA00004760"/>
    </source>
</evidence>
<dbReference type="GO" id="GO:0003677">
    <property type="term" value="F:DNA binding"/>
    <property type="evidence" value="ECO:0007669"/>
    <property type="project" value="UniProtKB-UniRule"/>
</dbReference>
<accession>A0A922LFV5</accession>